<feature type="transmembrane region" description="Helical" evidence="1">
    <location>
        <begin position="502"/>
        <end position="535"/>
    </location>
</feature>
<sequence>MSCNPNITVDTLACSVDCANRPCQVQANGDIGGIGVILGFAITAWLVVGLVIAYYVMVYDCSLDAFRGKDDFETVAAEPNPVDRVFLSAVRKWQFLDYSQATVETKKNINKICNKCVVGFADIQIMTGIAILISGIRPTICGLQAYHWQIIVHLAWFSSITHLSALSFLRHYLINRRREYYIRGILMAVLAGLLAVAVGFTGHFDWDRPDSGGRVAPSDFARCVFIGKMDHGTLAFESMIFDLLLIGYGYTIRLLKTWKKANNWPVTASKYLRESSSSKLQDWRPGDKSRTARLYLLTNFLRPLNIALLRVLYIQLNIFTSYLTEVFWLIISSIWRTMRLARLIQQYRPSLENDWTFGQILPMIMMAAPLILLSAPITSLCPGSISVPGRRESVPRIRPESEVITLDDASRQPEDENARFLESSPALQGAALLVALPYVQLGVYLLVNDRKGLVRPVRELAVSLLVFNPLLQVLWVTYTIWVARIPLVSRIPEDRSSLNFTVFVTFVAACLVEFSQTIYSSGPAIGLVLFAYSTLTIWAQVSTSGLRGLRGERFRLTLRWVVSLVLLGGSISQVPLSFFIPLPFFIYCLSIFFSGWLMTRWRKFIHPRSAAFLVILGVILAINIQGWGTIWIYYPFFNPLQDFSLWILDWAIIIFLWPVARRFGWVHV</sequence>
<feature type="transmembrane region" description="Helical" evidence="1">
    <location>
        <begin position="578"/>
        <end position="598"/>
    </location>
</feature>
<dbReference type="EMBL" id="MU858486">
    <property type="protein sequence ID" value="KAK4206165.1"/>
    <property type="molecule type" value="Genomic_DNA"/>
</dbReference>
<feature type="transmembrane region" description="Helical" evidence="1">
    <location>
        <begin position="181"/>
        <end position="200"/>
    </location>
</feature>
<feature type="transmembrane region" description="Helical" evidence="1">
    <location>
        <begin position="610"/>
        <end position="637"/>
    </location>
</feature>
<comment type="caution">
    <text evidence="2">The sequence shown here is derived from an EMBL/GenBank/DDBJ whole genome shotgun (WGS) entry which is preliminary data.</text>
</comment>
<feature type="transmembrane region" description="Helical" evidence="1">
    <location>
        <begin position="426"/>
        <end position="447"/>
    </location>
</feature>
<reference evidence="2" key="1">
    <citation type="journal article" date="2023" name="Mol. Phylogenet. Evol.">
        <title>Genome-scale phylogeny and comparative genomics of the fungal order Sordariales.</title>
        <authorList>
            <person name="Hensen N."/>
            <person name="Bonometti L."/>
            <person name="Westerberg I."/>
            <person name="Brannstrom I.O."/>
            <person name="Guillou S."/>
            <person name="Cros-Aarteil S."/>
            <person name="Calhoun S."/>
            <person name="Haridas S."/>
            <person name="Kuo A."/>
            <person name="Mondo S."/>
            <person name="Pangilinan J."/>
            <person name="Riley R."/>
            <person name="LaButti K."/>
            <person name="Andreopoulos B."/>
            <person name="Lipzen A."/>
            <person name="Chen C."/>
            <person name="Yan M."/>
            <person name="Daum C."/>
            <person name="Ng V."/>
            <person name="Clum A."/>
            <person name="Steindorff A."/>
            <person name="Ohm R.A."/>
            <person name="Martin F."/>
            <person name="Silar P."/>
            <person name="Natvig D.O."/>
            <person name="Lalanne C."/>
            <person name="Gautier V."/>
            <person name="Ament-Velasquez S.L."/>
            <person name="Kruys A."/>
            <person name="Hutchinson M.I."/>
            <person name="Powell A.J."/>
            <person name="Barry K."/>
            <person name="Miller A.N."/>
            <person name="Grigoriev I.V."/>
            <person name="Debuchy R."/>
            <person name="Gladieux P."/>
            <person name="Hiltunen Thoren M."/>
            <person name="Johannesson H."/>
        </authorList>
    </citation>
    <scope>NUCLEOTIDE SEQUENCE</scope>
    <source>
        <strain evidence="2">PSN293</strain>
    </source>
</reference>
<feature type="transmembrane region" description="Helical" evidence="1">
    <location>
        <begin position="643"/>
        <end position="660"/>
    </location>
</feature>
<gene>
    <name evidence="2" type="ORF">QBC37DRAFT_329282</name>
</gene>
<keyword evidence="1" id="KW-1133">Transmembrane helix</keyword>
<keyword evidence="1" id="KW-0812">Transmembrane</keyword>
<proteinExistence type="predicted"/>
<organism evidence="2 3">
    <name type="scientific">Rhypophila decipiens</name>
    <dbReference type="NCBI Taxonomy" id="261697"/>
    <lineage>
        <taxon>Eukaryota</taxon>
        <taxon>Fungi</taxon>
        <taxon>Dikarya</taxon>
        <taxon>Ascomycota</taxon>
        <taxon>Pezizomycotina</taxon>
        <taxon>Sordariomycetes</taxon>
        <taxon>Sordariomycetidae</taxon>
        <taxon>Sordariales</taxon>
        <taxon>Naviculisporaceae</taxon>
        <taxon>Rhypophila</taxon>
    </lineage>
</organism>
<feature type="transmembrane region" description="Helical" evidence="1">
    <location>
        <begin position="294"/>
        <end position="313"/>
    </location>
</feature>
<feature type="transmembrane region" description="Helical" evidence="1">
    <location>
        <begin position="356"/>
        <end position="377"/>
    </location>
</feature>
<dbReference type="AlphaFoldDB" id="A0AAN6XV71"/>
<feature type="transmembrane region" description="Helical" evidence="1">
    <location>
        <begin position="319"/>
        <end position="335"/>
    </location>
</feature>
<feature type="transmembrane region" description="Helical" evidence="1">
    <location>
        <begin position="116"/>
        <end position="136"/>
    </location>
</feature>
<feature type="transmembrane region" description="Helical" evidence="1">
    <location>
        <begin position="234"/>
        <end position="252"/>
    </location>
</feature>
<evidence type="ECO:0000256" key="1">
    <source>
        <dbReference type="SAM" id="Phobius"/>
    </source>
</evidence>
<dbReference type="PANTHER" id="PTHR37577:SF1">
    <property type="entry name" value="INTEGRAL MEMBRANE PROTEIN"/>
    <property type="match status" value="1"/>
</dbReference>
<dbReference type="Proteomes" id="UP001301769">
    <property type="component" value="Unassembled WGS sequence"/>
</dbReference>
<feature type="transmembrane region" description="Helical" evidence="1">
    <location>
        <begin position="459"/>
        <end position="482"/>
    </location>
</feature>
<keyword evidence="3" id="KW-1185">Reference proteome</keyword>
<feature type="transmembrane region" description="Helical" evidence="1">
    <location>
        <begin position="34"/>
        <end position="57"/>
    </location>
</feature>
<dbReference type="InterPro" id="IPR053018">
    <property type="entry name" value="Elsinochrome_Biosynth-Asso"/>
</dbReference>
<reference evidence="2" key="2">
    <citation type="submission" date="2023-05" db="EMBL/GenBank/DDBJ databases">
        <authorList>
            <consortium name="Lawrence Berkeley National Laboratory"/>
            <person name="Steindorff A."/>
            <person name="Hensen N."/>
            <person name="Bonometti L."/>
            <person name="Westerberg I."/>
            <person name="Brannstrom I.O."/>
            <person name="Guillou S."/>
            <person name="Cros-Aarteil S."/>
            <person name="Calhoun S."/>
            <person name="Haridas S."/>
            <person name="Kuo A."/>
            <person name="Mondo S."/>
            <person name="Pangilinan J."/>
            <person name="Riley R."/>
            <person name="Labutti K."/>
            <person name="Andreopoulos B."/>
            <person name="Lipzen A."/>
            <person name="Chen C."/>
            <person name="Yanf M."/>
            <person name="Daum C."/>
            <person name="Ng V."/>
            <person name="Clum A."/>
            <person name="Ohm R."/>
            <person name="Martin F."/>
            <person name="Silar P."/>
            <person name="Natvig D."/>
            <person name="Lalanne C."/>
            <person name="Gautier V."/>
            <person name="Ament-Velasquez S.L."/>
            <person name="Kruys A."/>
            <person name="Hutchinson M.I."/>
            <person name="Powell A.J."/>
            <person name="Barry K."/>
            <person name="Miller A.N."/>
            <person name="Grigoriev I.V."/>
            <person name="Debuchy R."/>
            <person name="Gladieux P."/>
            <person name="Thoren M.H."/>
            <person name="Johannesson H."/>
        </authorList>
    </citation>
    <scope>NUCLEOTIDE SEQUENCE</scope>
    <source>
        <strain evidence="2">PSN293</strain>
    </source>
</reference>
<name>A0AAN6XV71_9PEZI</name>
<keyword evidence="1" id="KW-0472">Membrane</keyword>
<accession>A0AAN6XV71</accession>
<evidence type="ECO:0000313" key="3">
    <source>
        <dbReference type="Proteomes" id="UP001301769"/>
    </source>
</evidence>
<feature type="transmembrane region" description="Helical" evidence="1">
    <location>
        <begin position="148"/>
        <end position="169"/>
    </location>
</feature>
<dbReference type="PANTHER" id="PTHR37577">
    <property type="entry name" value="INTEGRAL MEMBRANE PROTEIN"/>
    <property type="match status" value="1"/>
</dbReference>
<evidence type="ECO:0000313" key="2">
    <source>
        <dbReference type="EMBL" id="KAK4206165.1"/>
    </source>
</evidence>
<protein>
    <submittedName>
        <fullName evidence="2">Uncharacterized protein</fullName>
    </submittedName>
</protein>